<dbReference type="Proteomes" id="UP000274122">
    <property type="component" value="Chromosome"/>
</dbReference>
<dbReference type="HAMAP" id="MF_01144">
    <property type="entry name" value="UPF0299"/>
    <property type="match status" value="1"/>
</dbReference>
<keyword evidence="10" id="KW-1185">Reference proteome</keyword>
<evidence type="ECO:0000256" key="3">
    <source>
        <dbReference type="ARBA" id="ARBA00022475"/>
    </source>
</evidence>
<feature type="transmembrane region" description="Helical" evidence="8">
    <location>
        <begin position="92"/>
        <end position="113"/>
    </location>
</feature>
<feature type="transmembrane region" description="Helical" evidence="8">
    <location>
        <begin position="12"/>
        <end position="32"/>
    </location>
</feature>
<dbReference type="InterPro" id="IPR005538">
    <property type="entry name" value="LrgA/CidA"/>
</dbReference>
<dbReference type="InterPro" id="IPR022957">
    <property type="entry name" value="Uncharacterised_UPF0299"/>
</dbReference>
<evidence type="ECO:0000256" key="7">
    <source>
        <dbReference type="ARBA" id="ARBA00023136"/>
    </source>
</evidence>
<accession>A0A3S4KSY9</accession>
<dbReference type="EMBL" id="LR134201">
    <property type="protein sequence ID" value="VEB96263.1"/>
    <property type="molecule type" value="Genomic_DNA"/>
</dbReference>
<dbReference type="PANTHER" id="PTHR33931">
    <property type="entry name" value="HOLIN-LIKE PROTEIN CIDA-RELATED"/>
    <property type="match status" value="1"/>
</dbReference>
<dbReference type="AlphaFoldDB" id="A0A3S4KSY9"/>
<reference evidence="9 10" key="1">
    <citation type="submission" date="2018-12" db="EMBL/GenBank/DDBJ databases">
        <authorList>
            <consortium name="Pathogen Informatics"/>
        </authorList>
    </citation>
    <scope>NUCLEOTIDE SEQUENCE [LARGE SCALE GENOMIC DNA]</scope>
    <source>
        <strain evidence="9 10">NCTC11466</strain>
    </source>
</reference>
<sequence>MRNSFSIIWQYLRAFVLIYLCLYAGIFVASLLPIVIPGSIIGMLILFVLLSLQILPAKWVKPSCHLLIRYMALLFVPIGVGVMQYYDVLKAQFGPVVISCLISTLVVLVIVSWSSHLVHGERKVIGEGEAGKK</sequence>
<keyword evidence="3 8" id="KW-1003">Cell membrane</keyword>
<dbReference type="GO" id="GO:0005886">
    <property type="term" value="C:plasma membrane"/>
    <property type="evidence" value="ECO:0007669"/>
    <property type="project" value="UniProtKB-SubCell"/>
</dbReference>
<name>A0A3S4KSY9_9ENTR</name>
<dbReference type="OrthoDB" id="385012at2"/>
<evidence type="ECO:0000256" key="6">
    <source>
        <dbReference type="ARBA" id="ARBA00022989"/>
    </source>
</evidence>
<dbReference type="KEGG" id="clap:NCTC11466_01416"/>
<keyword evidence="5 8" id="KW-0812">Transmembrane</keyword>
<keyword evidence="6 8" id="KW-1133">Transmembrane helix</keyword>
<proteinExistence type="inferred from homology"/>
<keyword evidence="7 8" id="KW-0472">Membrane</keyword>
<feature type="transmembrane region" description="Helical" evidence="8">
    <location>
        <begin position="67"/>
        <end position="86"/>
    </location>
</feature>
<dbReference type="RefSeq" id="WP_126355577.1">
    <property type="nucleotide sequence ID" value="NZ_LR134201.1"/>
</dbReference>
<keyword evidence="9" id="KW-0378">Hydrolase</keyword>
<dbReference type="NCBIfam" id="NF002494">
    <property type="entry name" value="PRK01821.1"/>
    <property type="match status" value="1"/>
</dbReference>
<dbReference type="GO" id="GO:0016787">
    <property type="term" value="F:hydrolase activity"/>
    <property type="evidence" value="ECO:0007669"/>
    <property type="project" value="UniProtKB-KW"/>
</dbReference>
<evidence type="ECO:0000256" key="5">
    <source>
        <dbReference type="ARBA" id="ARBA00022692"/>
    </source>
</evidence>
<evidence type="ECO:0000256" key="2">
    <source>
        <dbReference type="ARBA" id="ARBA00006979"/>
    </source>
</evidence>
<organism evidence="9 10">
    <name type="scientific">Cedecea lapagei</name>
    <dbReference type="NCBI Taxonomy" id="158823"/>
    <lineage>
        <taxon>Bacteria</taxon>
        <taxon>Pseudomonadati</taxon>
        <taxon>Pseudomonadota</taxon>
        <taxon>Gammaproteobacteria</taxon>
        <taxon>Enterobacterales</taxon>
        <taxon>Enterobacteriaceae</taxon>
        <taxon>Cedecea</taxon>
    </lineage>
</organism>
<evidence type="ECO:0000256" key="8">
    <source>
        <dbReference type="HAMAP-Rule" id="MF_01144"/>
    </source>
</evidence>
<feature type="transmembrane region" description="Helical" evidence="8">
    <location>
        <begin position="38"/>
        <end position="55"/>
    </location>
</feature>
<evidence type="ECO:0000256" key="4">
    <source>
        <dbReference type="ARBA" id="ARBA00022519"/>
    </source>
</evidence>
<dbReference type="Pfam" id="PF03788">
    <property type="entry name" value="LrgA"/>
    <property type="match status" value="1"/>
</dbReference>
<dbReference type="PANTHER" id="PTHR33931:SF5">
    <property type="entry name" value="UPF0299 MEMBRANE PROTEIN YOHJ"/>
    <property type="match status" value="1"/>
</dbReference>
<evidence type="ECO:0000256" key="1">
    <source>
        <dbReference type="ARBA" id="ARBA00004429"/>
    </source>
</evidence>
<protein>
    <recommendedName>
        <fullName evidence="8">UPF0299 membrane protein NCTC11466_01416</fullName>
    </recommendedName>
</protein>
<evidence type="ECO:0000313" key="10">
    <source>
        <dbReference type="Proteomes" id="UP000274122"/>
    </source>
</evidence>
<comment type="similarity">
    <text evidence="2 8">Belongs to the UPF0299 family.</text>
</comment>
<keyword evidence="4" id="KW-0997">Cell inner membrane</keyword>
<evidence type="ECO:0000313" key="9">
    <source>
        <dbReference type="EMBL" id="VEB96263.1"/>
    </source>
</evidence>
<gene>
    <name evidence="9" type="primary">yohJ</name>
    <name evidence="9" type="ORF">NCTC11466_01416</name>
</gene>
<comment type="subcellular location">
    <subcellularLocation>
        <location evidence="1">Cell inner membrane</location>
        <topology evidence="1">Multi-pass membrane protein</topology>
    </subcellularLocation>
    <subcellularLocation>
        <location evidence="8">Cell membrane</location>
        <topology evidence="8">Multi-pass membrane protein</topology>
    </subcellularLocation>
</comment>